<evidence type="ECO:0000256" key="1">
    <source>
        <dbReference type="SAM" id="Phobius"/>
    </source>
</evidence>
<evidence type="ECO:0000313" key="3">
    <source>
        <dbReference type="Proteomes" id="UP000555836"/>
    </source>
</evidence>
<protein>
    <recommendedName>
        <fullName evidence="4">Hemolysin XhlA</fullName>
    </recommendedName>
</protein>
<reference evidence="2 3" key="1">
    <citation type="submission" date="2020-04" db="EMBL/GenBank/DDBJ databases">
        <title>Whole-genome sequencing of Vibrio spp. from China reveals different genetic environments of blaCTX-M-14 among diverse lineages.</title>
        <authorList>
            <person name="Zheng Z."/>
            <person name="Ye L."/>
            <person name="Chen S."/>
        </authorList>
    </citation>
    <scope>NUCLEOTIDE SEQUENCE [LARGE SCALE GENOMIC DNA]</scope>
    <source>
        <strain evidence="2 3">Vb0574</strain>
    </source>
</reference>
<dbReference type="Proteomes" id="UP000555836">
    <property type="component" value="Unassembled WGS sequence"/>
</dbReference>
<proteinExistence type="predicted"/>
<dbReference type="AlphaFoldDB" id="A0A7Y0X5Y0"/>
<keyword evidence="1" id="KW-0472">Membrane</keyword>
<gene>
    <name evidence="2" type="ORF">HKB21_12320</name>
</gene>
<keyword evidence="1" id="KW-1133">Transmembrane helix</keyword>
<name>A0A7Y0X5Y0_VIBPH</name>
<sequence>MEARVAKLESSVEYIQRDIADIKGDIKGIRTELKEQRELHHKDFRVMFGALITVALGLAGLMAKGFGWL</sequence>
<organism evidence="2 3">
    <name type="scientific">Vibrio parahaemolyticus</name>
    <dbReference type="NCBI Taxonomy" id="670"/>
    <lineage>
        <taxon>Bacteria</taxon>
        <taxon>Pseudomonadati</taxon>
        <taxon>Pseudomonadota</taxon>
        <taxon>Gammaproteobacteria</taxon>
        <taxon>Vibrionales</taxon>
        <taxon>Vibrionaceae</taxon>
        <taxon>Vibrio</taxon>
    </lineage>
</organism>
<dbReference type="EMBL" id="JABCLD010001111">
    <property type="protein sequence ID" value="NMU26405.1"/>
    <property type="molecule type" value="Genomic_DNA"/>
</dbReference>
<evidence type="ECO:0008006" key="4">
    <source>
        <dbReference type="Google" id="ProtNLM"/>
    </source>
</evidence>
<feature type="transmembrane region" description="Helical" evidence="1">
    <location>
        <begin position="44"/>
        <end position="63"/>
    </location>
</feature>
<accession>A0A7Y0X5Y0</accession>
<comment type="caution">
    <text evidence="2">The sequence shown here is derived from an EMBL/GenBank/DDBJ whole genome shotgun (WGS) entry which is preliminary data.</text>
</comment>
<evidence type="ECO:0000313" key="2">
    <source>
        <dbReference type="EMBL" id="NMU26405.1"/>
    </source>
</evidence>
<keyword evidence="1" id="KW-0812">Transmembrane</keyword>